<dbReference type="PATRIC" id="fig|396014.3.peg.1602"/>
<feature type="signal peptide" evidence="1">
    <location>
        <begin position="1"/>
        <end position="19"/>
    </location>
</feature>
<comment type="caution">
    <text evidence="2">The sequence shown here is derived from an EMBL/GenBank/DDBJ whole genome shotgun (WGS) entry which is preliminary data.</text>
</comment>
<feature type="chain" id="PRO_5004991452" description="Septum formation-related domain-containing protein" evidence="1">
    <location>
        <begin position="20"/>
        <end position="269"/>
    </location>
</feature>
<dbReference type="AlphaFoldDB" id="Z9JVC9"/>
<evidence type="ECO:0000313" key="2">
    <source>
        <dbReference type="EMBL" id="EWS81756.1"/>
    </source>
</evidence>
<dbReference type="OrthoDB" id="166978at2"/>
<dbReference type="STRING" id="396014.BF93_16280"/>
<evidence type="ECO:0000313" key="3">
    <source>
        <dbReference type="Proteomes" id="UP000023067"/>
    </source>
</evidence>
<evidence type="ECO:0008006" key="4">
    <source>
        <dbReference type="Google" id="ProtNLM"/>
    </source>
</evidence>
<accession>Z9JVC9</accession>
<dbReference type="RefSeq" id="WP_038371787.1">
    <property type="nucleotide sequence ID" value="NZ_KK069991.1"/>
</dbReference>
<dbReference type="HOGENOM" id="CLU_1033161_0_0_11"/>
<name>Z9JVC9_9MICO</name>
<organism evidence="2 3">
    <name type="scientific">Brachybacterium phenoliresistens</name>
    <dbReference type="NCBI Taxonomy" id="396014"/>
    <lineage>
        <taxon>Bacteria</taxon>
        <taxon>Bacillati</taxon>
        <taxon>Actinomycetota</taxon>
        <taxon>Actinomycetes</taxon>
        <taxon>Micrococcales</taxon>
        <taxon>Dermabacteraceae</taxon>
        <taxon>Brachybacterium</taxon>
    </lineage>
</organism>
<proteinExistence type="predicted"/>
<sequence length="269" mass="28873">MTTHIRRGFAVTLAVLALAACGTAEPEAVPSPESTPAAVVKATTKAPIITETTEAATTTPTPTDPMMRALEISCHAEGEAGGEEFSSLEEAWAAPAEQRYSCDVDRVSRSQWMDVEAEAYEAAGYDNGDISTLYLLCAKPGLGYGGDLNTYSDGQQAELAAALVLCPDHPDAPVVRDRIEASIVEDRLIAEGRVFFDGTYRVGEDVQPGTYVLEREDSPVENCYWELLDEDGDIIDNNFISSAFRVEITVPSSAYSLTTEGCGRFGPAE</sequence>
<gene>
    <name evidence="2" type="ORF">BF93_16280</name>
</gene>
<reference evidence="2 3" key="1">
    <citation type="submission" date="2014-02" db="EMBL/GenBank/DDBJ databases">
        <title>Genome sequence of Brachybacterium phenoliresistens strain W13A50.</title>
        <authorList>
            <person name="Wang X."/>
        </authorList>
    </citation>
    <scope>NUCLEOTIDE SEQUENCE [LARGE SCALE GENOMIC DNA]</scope>
    <source>
        <strain evidence="2 3">W13A50</strain>
    </source>
</reference>
<dbReference type="EMBL" id="JDYK01000006">
    <property type="protein sequence ID" value="EWS81756.1"/>
    <property type="molecule type" value="Genomic_DNA"/>
</dbReference>
<keyword evidence="3" id="KW-1185">Reference proteome</keyword>
<protein>
    <recommendedName>
        <fullName evidence="4">Septum formation-related domain-containing protein</fullName>
    </recommendedName>
</protein>
<dbReference type="PROSITE" id="PS51257">
    <property type="entry name" value="PROKAR_LIPOPROTEIN"/>
    <property type="match status" value="1"/>
</dbReference>
<dbReference type="eggNOG" id="ENOG50333SX">
    <property type="taxonomic scope" value="Bacteria"/>
</dbReference>
<evidence type="ECO:0000256" key="1">
    <source>
        <dbReference type="SAM" id="SignalP"/>
    </source>
</evidence>
<dbReference type="Proteomes" id="UP000023067">
    <property type="component" value="Unassembled WGS sequence"/>
</dbReference>
<keyword evidence="1" id="KW-0732">Signal</keyword>